<evidence type="ECO:0000256" key="8">
    <source>
        <dbReference type="ARBA" id="ARBA00023008"/>
    </source>
</evidence>
<evidence type="ECO:0000256" key="6">
    <source>
        <dbReference type="ARBA" id="ARBA00022989"/>
    </source>
</evidence>
<dbReference type="Pfam" id="PF03712">
    <property type="entry name" value="Cu2_monoox_C"/>
    <property type="match status" value="1"/>
</dbReference>
<feature type="chain" id="PRO_5008905623" evidence="13">
    <location>
        <begin position="18"/>
        <end position="605"/>
    </location>
</feature>
<keyword evidence="11" id="KW-1015">Disulfide bond</keyword>
<dbReference type="Pfam" id="PF01082">
    <property type="entry name" value="Cu2_monooxygen"/>
    <property type="match status" value="1"/>
</dbReference>
<comment type="cofactor">
    <cofactor evidence="1">
        <name>Cu(2+)</name>
        <dbReference type="ChEBI" id="CHEBI:29036"/>
    </cofactor>
</comment>
<dbReference type="SMART" id="SM00664">
    <property type="entry name" value="DoH"/>
    <property type="match status" value="1"/>
</dbReference>
<keyword evidence="16" id="KW-1185">Reference proteome</keyword>
<keyword evidence="5" id="KW-0479">Metal-binding</keyword>
<dbReference type="OrthoDB" id="129121at2759"/>
<dbReference type="Proteomes" id="UP000094527">
    <property type="component" value="Unassembled WGS sequence"/>
</dbReference>
<dbReference type="STRING" id="48709.A0A1D2NIX4"/>
<dbReference type="InterPro" id="IPR014784">
    <property type="entry name" value="Cu2_ascorb_mOase-like_C"/>
</dbReference>
<gene>
    <name evidence="15" type="ORF">Ocin01_01551</name>
</gene>
<evidence type="ECO:0000256" key="9">
    <source>
        <dbReference type="ARBA" id="ARBA00023033"/>
    </source>
</evidence>
<name>A0A1D2NIX4_ORCCI</name>
<dbReference type="PANTHER" id="PTHR10157">
    <property type="entry name" value="DOPAMINE BETA HYDROXYLASE RELATED"/>
    <property type="match status" value="1"/>
</dbReference>
<dbReference type="InterPro" id="IPR008977">
    <property type="entry name" value="PHM/PNGase_F_dom_sf"/>
</dbReference>
<dbReference type="InterPro" id="IPR028460">
    <property type="entry name" value="Tbh/DBH"/>
</dbReference>
<evidence type="ECO:0000256" key="4">
    <source>
        <dbReference type="ARBA" id="ARBA00022692"/>
    </source>
</evidence>
<protein>
    <submittedName>
        <fullName evidence="15">Tyramine beta-hydroxylase</fullName>
    </submittedName>
</protein>
<keyword evidence="7" id="KW-0560">Oxidoreductase</keyword>
<dbReference type="GO" id="GO:0042421">
    <property type="term" value="P:norepinephrine biosynthetic process"/>
    <property type="evidence" value="ECO:0007669"/>
    <property type="project" value="TreeGrafter"/>
</dbReference>
<evidence type="ECO:0000256" key="7">
    <source>
        <dbReference type="ARBA" id="ARBA00023002"/>
    </source>
</evidence>
<feature type="signal peptide" evidence="13">
    <location>
        <begin position="1"/>
        <end position="17"/>
    </location>
</feature>
<dbReference type="GO" id="GO:0042420">
    <property type="term" value="P:dopamine catabolic process"/>
    <property type="evidence" value="ECO:0007669"/>
    <property type="project" value="TreeGrafter"/>
</dbReference>
<dbReference type="PANTHER" id="PTHR10157:SF29">
    <property type="entry name" value="DOPAMINE BETA-HYDROXYLASE"/>
    <property type="match status" value="1"/>
</dbReference>
<sequence>MLRLIFRFALLWAVADAIFNVRLGEDITLYWELDYAAGEFVAEIHAKNVDPTTGWVGVGFSSRGNISDGSGDFCITWRDQLGAAASASSAGEHEPPMQITDVNIRNGTNIIEVDQQQDCLDFQFVFQNGTLKWTFRRKFTTCDYFDYALEEGTTHLHWVKGTGPLYDIKGVSIKKALDQGFKRIRFLKNIESPEQKQTRINNLRDGSTWNFKILNTQVKVPPVETTYWCQIFKIPEGVAKKKHHVIQFGSFIQKGSEDLVHHMEVFHCSADAHVSIPMYAGPCDASPPELSVCSRVIGAWAMGAEPLSYPAEAGLAIGGPEFNPYVRLEMHYNNPGLKGGYVDSSGMEFWVTNKLRTHDAGVIELGLEYSDKMAIPPKQKRFQLTGVCNRECTSVSFPRDGITIFASQLHTHLTGARVLTRHFRPSLHPGNVDGFVELPFMNWDNHYSTHYQEIRRLKRPTRVLPGDVLLTTCEFNTLDRTNITLGGFAISEEMCVNYFHYYPRTKLEVCKSSVAWKSLREYFHFMAEMEGQHIEPEGAVSSNYNGIEWTPFRAKLLSDFYNKSPIDMQCNQSDGTRFPGSWDSMSVPKFPKLLQARNPNDECYL</sequence>
<dbReference type="Gene3D" id="2.60.120.230">
    <property type="match status" value="1"/>
</dbReference>
<dbReference type="InterPro" id="IPR000323">
    <property type="entry name" value="Cu2_ascorb_mOase_N"/>
</dbReference>
<evidence type="ECO:0000313" key="16">
    <source>
        <dbReference type="Proteomes" id="UP000094527"/>
    </source>
</evidence>
<dbReference type="InterPro" id="IPR036939">
    <property type="entry name" value="Cu2_ascorb_mOase_N_sf"/>
</dbReference>
<dbReference type="GO" id="GO:0006589">
    <property type="term" value="P:octopamine biosynthetic process"/>
    <property type="evidence" value="ECO:0007669"/>
    <property type="project" value="TreeGrafter"/>
</dbReference>
<proteinExistence type="inferred from homology"/>
<reference evidence="15 16" key="1">
    <citation type="journal article" date="2016" name="Genome Biol. Evol.">
        <title>Gene Family Evolution Reflects Adaptation to Soil Environmental Stressors in the Genome of the Collembolan Orchesella cincta.</title>
        <authorList>
            <person name="Faddeeva-Vakhrusheva A."/>
            <person name="Derks M.F."/>
            <person name="Anvar S.Y."/>
            <person name="Agamennone V."/>
            <person name="Suring W."/>
            <person name="Smit S."/>
            <person name="van Straalen N.M."/>
            <person name="Roelofs D."/>
        </authorList>
    </citation>
    <scope>NUCLEOTIDE SEQUENCE [LARGE SCALE GENOMIC DNA]</scope>
    <source>
        <tissue evidence="15">Mixed pool</tissue>
    </source>
</reference>
<dbReference type="SUPFAM" id="SSF49742">
    <property type="entry name" value="PHM/PNGase F"/>
    <property type="match status" value="2"/>
</dbReference>
<dbReference type="GO" id="GO:0005507">
    <property type="term" value="F:copper ion binding"/>
    <property type="evidence" value="ECO:0007669"/>
    <property type="project" value="InterPro"/>
</dbReference>
<keyword evidence="12" id="KW-0325">Glycoprotein</keyword>
<dbReference type="InterPro" id="IPR024548">
    <property type="entry name" value="Cu2_monoox_C"/>
</dbReference>
<dbReference type="InterPro" id="IPR020611">
    <property type="entry name" value="Cu2_ascorb_mOase_CS-1"/>
</dbReference>
<evidence type="ECO:0000256" key="5">
    <source>
        <dbReference type="ARBA" id="ARBA00022723"/>
    </source>
</evidence>
<evidence type="ECO:0000256" key="10">
    <source>
        <dbReference type="ARBA" id="ARBA00023136"/>
    </source>
</evidence>
<dbReference type="InterPro" id="IPR000945">
    <property type="entry name" value="DBH-like"/>
</dbReference>
<keyword evidence="6" id="KW-1133">Transmembrane helix</keyword>
<dbReference type="GO" id="GO:0004500">
    <property type="term" value="F:dopamine beta-monooxygenase activity"/>
    <property type="evidence" value="ECO:0007669"/>
    <property type="project" value="InterPro"/>
</dbReference>
<comment type="caution">
    <text evidence="15">The sequence shown here is derived from an EMBL/GenBank/DDBJ whole genome shotgun (WGS) entry which is preliminary data.</text>
</comment>
<keyword evidence="4" id="KW-0812">Transmembrane</keyword>
<dbReference type="PROSITE" id="PS50836">
    <property type="entry name" value="DOMON"/>
    <property type="match status" value="1"/>
</dbReference>
<evidence type="ECO:0000256" key="2">
    <source>
        <dbReference type="ARBA" id="ARBA00004167"/>
    </source>
</evidence>
<evidence type="ECO:0000256" key="11">
    <source>
        <dbReference type="ARBA" id="ARBA00023157"/>
    </source>
</evidence>
<evidence type="ECO:0000259" key="14">
    <source>
        <dbReference type="PROSITE" id="PS50836"/>
    </source>
</evidence>
<dbReference type="Pfam" id="PF03351">
    <property type="entry name" value="DOMON"/>
    <property type="match status" value="1"/>
</dbReference>
<evidence type="ECO:0000256" key="12">
    <source>
        <dbReference type="ARBA" id="ARBA00023180"/>
    </source>
</evidence>
<organism evidence="15 16">
    <name type="scientific">Orchesella cincta</name>
    <name type="common">Springtail</name>
    <name type="synonym">Podura cincta</name>
    <dbReference type="NCBI Taxonomy" id="48709"/>
    <lineage>
        <taxon>Eukaryota</taxon>
        <taxon>Metazoa</taxon>
        <taxon>Ecdysozoa</taxon>
        <taxon>Arthropoda</taxon>
        <taxon>Hexapoda</taxon>
        <taxon>Collembola</taxon>
        <taxon>Entomobryomorpha</taxon>
        <taxon>Entomobryoidea</taxon>
        <taxon>Orchesellidae</taxon>
        <taxon>Orchesellinae</taxon>
        <taxon>Orchesella</taxon>
    </lineage>
</organism>
<dbReference type="FunFam" id="2.60.120.310:FF:000004">
    <property type="entry name" value="DBH-like monooxygenase protein 1"/>
    <property type="match status" value="1"/>
</dbReference>
<evidence type="ECO:0000256" key="3">
    <source>
        <dbReference type="ARBA" id="ARBA00010676"/>
    </source>
</evidence>
<dbReference type="OMA" id="THYQEIR"/>
<dbReference type="GO" id="GO:0005615">
    <property type="term" value="C:extracellular space"/>
    <property type="evidence" value="ECO:0007669"/>
    <property type="project" value="TreeGrafter"/>
</dbReference>
<dbReference type="PROSITE" id="PS00084">
    <property type="entry name" value="CU2_MONOOXYGENASE_1"/>
    <property type="match status" value="1"/>
</dbReference>
<comment type="subcellular location">
    <subcellularLocation>
        <location evidence="2">Membrane</location>
        <topology evidence="2">Single-pass membrane protein</topology>
    </subcellularLocation>
</comment>
<evidence type="ECO:0000256" key="1">
    <source>
        <dbReference type="ARBA" id="ARBA00001973"/>
    </source>
</evidence>
<dbReference type="InterPro" id="IPR045266">
    <property type="entry name" value="DOH_DOMON"/>
</dbReference>
<dbReference type="EMBL" id="LJIJ01000029">
    <property type="protein sequence ID" value="ODN05179.1"/>
    <property type="molecule type" value="Genomic_DNA"/>
</dbReference>
<accession>A0A1D2NIX4</accession>
<dbReference type="Gene3D" id="2.60.120.310">
    <property type="entry name" value="Copper type II, ascorbate-dependent monooxygenase, N-terminal domain"/>
    <property type="match status" value="1"/>
</dbReference>
<dbReference type="PRINTS" id="PR00767">
    <property type="entry name" value="DBMONOXGNASE"/>
</dbReference>
<dbReference type="AlphaFoldDB" id="A0A1D2NIX4"/>
<keyword evidence="8" id="KW-0186">Copper</keyword>
<keyword evidence="10" id="KW-0472">Membrane</keyword>
<dbReference type="FunFam" id="2.60.120.230:FF:000001">
    <property type="entry name" value="Monooxygenase, DBH-like 1"/>
    <property type="match status" value="1"/>
</dbReference>
<dbReference type="GO" id="GO:0030667">
    <property type="term" value="C:secretory granule membrane"/>
    <property type="evidence" value="ECO:0007669"/>
    <property type="project" value="TreeGrafter"/>
</dbReference>
<feature type="domain" description="DOMON" evidence="14">
    <location>
        <begin position="25"/>
        <end position="161"/>
    </location>
</feature>
<keyword evidence="13" id="KW-0732">Signal</keyword>
<comment type="similarity">
    <text evidence="3">Belongs to the copper type II ascorbate-dependent monooxygenase family.</text>
</comment>
<dbReference type="CDD" id="cd09631">
    <property type="entry name" value="DOMON_DOH"/>
    <property type="match status" value="1"/>
</dbReference>
<dbReference type="InterPro" id="IPR005018">
    <property type="entry name" value="DOMON_domain"/>
</dbReference>
<evidence type="ECO:0000256" key="13">
    <source>
        <dbReference type="SAM" id="SignalP"/>
    </source>
</evidence>
<keyword evidence="9" id="KW-0503">Monooxygenase</keyword>
<evidence type="ECO:0000313" key="15">
    <source>
        <dbReference type="EMBL" id="ODN05179.1"/>
    </source>
</evidence>